<dbReference type="Proteomes" id="UP000199603">
    <property type="component" value="Unassembled WGS sequence"/>
</dbReference>
<feature type="region of interest" description="Disordered" evidence="3">
    <location>
        <begin position="794"/>
        <end position="813"/>
    </location>
</feature>
<evidence type="ECO:0000256" key="2">
    <source>
        <dbReference type="ARBA" id="ARBA00022801"/>
    </source>
</evidence>
<dbReference type="InterPro" id="IPR013783">
    <property type="entry name" value="Ig-like_fold"/>
</dbReference>
<dbReference type="NCBIfam" id="TIGR01451">
    <property type="entry name" value="B_ant_repeat"/>
    <property type="match status" value="2"/>
</dbReference>
<evidence type="ECO:0000259" key="5">
    <source>
        <dbReference type="PROSITE" id="PS51829"/>
    </source>
</evidence>
<dbReference type="InterPro" id="IPR001434">
    <property type="entry name" value="OmcB-like_DUF11"/>
</dbReference>
<dbReference type="SUPFAM" id="SSF49785">
    <property type="entry name" value="Galactose-binding domain-like"/>
    <property type="match status" value="1"/>
</dbReference>
<dbReference type="EMBL" id="FNAG01000006">
    <property type="protein sequence ID" value="SDD73253.1"/>
    <property type="molecule type" value="Genomic_DNA"/>
</dbReference>
<dbReference type="GO" id="GO:0004252">
    <property type="term" value="F:serine-type endopeptidase activity"/>
    <property type="evidence" value="ECO:0007669"/>
    <property type="project" value="InterPro"/>
</dbReference>
<sequence length="1182" mass="117448">MRRQSPRKSLVWLCGSLIGGLGAWSALPAQNAAALEYEFAEIHEAEALAPPGKPGAPSMGSPLGAAPALLGMGFDGEIEPNNSSATASPLAERQGVVRAKLWPAADIDVFAIAAQAGDRLYAGVMTSASAGSGTDSLLQVIAPDGTTVIEADDNDGSFAGTSSGVAGTTLTSAGTYYLQVSSPSATATVRPYELHYRLQAGSPTAEVEPNDTAATANPLPASGWVSGARGIAAATEQDWYSLSLNAGDTVFLSLDLDPERDNVQWDGRLGLGLFGDASNQILVANDTSTGSVANPLSETLFITVKEAGTYFAFVDSANAAVGGPTATYQLSVSVQPAANEGLNCTTYTSTDVPVAIGPNPGLATSTITIPGNPRIADLDVSLQLNHAFMNDIDAQLVSPAGNSVGLFTDIGATSAGGQAQMDTVFDDEAAIPPSFTALRGLALKPELNYRLAWFDGTDAGGTWTLELRDDANTDGGNLTGWSLRVCEAPPPPTCAAGFTPVTVYSTDFEAGAAGFTSSGIANEWELGLPATAGTTTTNPIAAFSSCASGSSCWKTDLDGTYDLSSSQDLLSPNIDLSGLQPPVLVRWSQRYQMESANFDRYHVDFRQVGSGSGLRLFEWADATMANAVGNPTLQIPAAAGWSQKLVRADALAGQNTELLFHLDSDTTVNFAGVAIDDVSVTACRALSADLAITKTNGSTTSVPGGSTTYTITSSNAGPDAVTGATVTDTFPAALTCSWTCVGAGGGTCTAASSGNLNDSVNLPAGASVTHTATCAIAAAATGTLSNTATISSTITDPTPANNSATDSDTLSPQADLSITKTDGQTAVPAGGSTVYTITASNAGPSDAPGSTVADTLPAACTSVSWTCVAAGGGTCTAAGSGNIGDAANLPAGASVSYTASCAIAAAASGTLSNTATVSSAVTDPTPGNNAATDSSSVLPPGALGASPSTLSFGTVSVGATSASQTVTLSNSGGSPLTIASLGAAAAPFALVGGSCGAVPITLAAGASCTLAYSFSPSAAGLATQSLTVNAGSAGSASLALSGIGGVGSLGLLSSSLDFGRVQVGAGGQLSLTLTNTGSGGLDVTGLSAVSAPFAQITGGSCGVVPFSLAAGTSCTVLYRFAPTATGSFNQTVTVSSTAGSATANLVGIGFVVTAVDAMDARSLSLLALILGLIGWVTLRRRG</sequence>
<dbReference type="NCBIfam" id="NF012200">
    <property type="entry name" value="choice_anch_D"/>
    <property type="match status" value="2"/>
</dbReference>
<dbReference type="InterPro" id="IPR051172">
    <property type="entry name" value="Chlamydia_OmcB"/>
</dbReference>
<name>A0A1G6X5V2_9GAMM</name>
<dbReference type="SUPFAM" id="SSF89260">
    <property type="entry name" value="Collagen-binding domain"/>
    <property type="match status" value="1"/>
</dbReference>
<keyword evidence="2" id="KW-0378">Hydrolase</keyword>
<keyword evidence="4" id="KW-0732">Signal</keyword>
<dbReference type="PROSITE" id="PS51829">
    <property type="entry name" value="P_HOMO_B"/>
    <property type="match status" value="1"/>
</dbReference>
<dbReference type="Gene3D" id="2.60.120.380">
    <property type="match status" value="2"/>
</dbReference>
<proteinExistence type="predicted"/>
<accession>A0A1G6X5V2</accession>
<dbReference type="InterPro" id="IPR047589">
    <property type="entry name" value="DUF11_rpt"/>
</dbReference>
<dbReference type="Pfam" id="PF01483">
    <property type="entry name" value="P_proprotein"/>
    <property type="match status" value="1"/>
</dbReference>
<evidence type="ECO:0000256" key="1">
    <source>
        <dbReference type="ARBA" id="ARBA00022670"/>
    </source>
</evidence>
<feature type="region of interest" description="Disordered" evidence="3">
    <location>
        <begin position="917"/>
        <end position="938"/>
    </location>
</feature>
<evidence type="ECO:0000313" key="7">
    <source>
        <dbReference type="Proteomes" id="UP000199603"/>
    </source>
</evidence>
<dbReference type="Pfam" id="PF01345">
    <property type="entry name" value="DUF11"/>
    <property type="match status" value="2"/>
</dbReference>
<protein>
    <submittedName>
        <fullName evidence="6">Conserved repeat domain-containing protein</fullName>
    </submittedName>
</protein>
<evidence type="ECO:0000256" key="4">
    <source>
        <dbReference type="SAM" id="SignalP"/>
    </source>
</evidence>
<reference evidence="6 7" key="1">
    <citation type="submission" date="2016-10" db="EMBL/GenBank/DDBJ databases">
        <authorList>
            <person name="de Groot N.N."/>
        </authorList>
    </citation>
    <scope>NUCLEOTIDE SEQUENCE [LARGE SCALE GENOMIC DNA]</scope>
    <source>
        <strain evidence="6 7">DSM 16957</strain>
    </source>
</reference>
<dbReference type="OrthoDB" id="5926149at2"/>
<dbReference type="RefSeq" id="WP_091242642.1">
    <property type="nucleotide sequence ID" value="NZ_FNAG01000006.1"/>
</dbReference>
<dbReference type="InterPro" id="IPR002884">
    <property type="entry name" value="P_dom"/>
</dbReference>
<feature type="compositionally biased region" description="Polar residues" evidence="3">
    <location>
        <begin position="917"/>
        <end position="937"/>
    </location>
</feature>
<dbReference type="Gene3D" id="2.60.120.260">
    <property type="entry name" value="Galactose-binding domain-like"/>
    <property type="match status" value="1"/>
</dbReference>
<dbReference type="STRING" id="265719.SAMN04488509_10643"/>
<dbReference type="PANTHER" id="PTHR34819">
    <property type="entry name" value="LARGE CYSTEINE-RICH PERIPLASMIC PROTEIN OMCB"/>
    <property type="match status" value="1"/>
</dbReference>
<keyword evidence="1" id="KW-0645">Protease</keyword>
<dbReference type="InterPro" id="IPR008979">
    <property type="entry name" value="Galactose-bd-like_sf"/>
</dbReference>
<dbReference type="AlphaFoldDB" id="A0A1G6X5V2"/>
<evidence type="ECO:0000313" key="6">
    <source>
        <dbReference type="EMBL" id="SDD73253.1"/>
    </source>
</evidence>
<evidence type="ECO:0000256" key="3">
    <source>
        <dbReference type="SAM" id="MobiDB-lite"/>
    </source>
</evidence>
<gene>
    <name evidence="6" type="ORF">SAMN04488509_10643</name>
</gene>
<keyword evidence="7" id="KW-1185">Reference proteome</keyword>
<organism evidence="6 7">
    <name type="scientific">Aquimonas voraii</name>
    <dbReference type="NCBI Taxonomy" id="265719"/>
    <lineage>
        <taxon>Bacteria</taxon>
        <taxon>Pseudomonadati</taxon>
        <taxon>Pseudomonadota</taxon>
        <taxon>Gammaproteobacteria</taxon>
        <taxon>Lysobacterales</taxon>
        <taxon>Lysobacteraceae</taxon>
        <taxon>Aquimonas</taxon>
    </lineage>
</organism>
<dbReference type="GO" id="GO:0006508">
    <property type="term" value="P:proteolysis"/>
    <property type="evidence" value="ECO:0007669"/>
    <property type="project" value="UniProtKB-KW"/>
</dbReference>
<feature type="domain" description="P/Homo B" evidence="5">
    <location>
        <begin position="334"/>
        <end position="491"/>
    </location>
</feature>
<feature type="chain" id="PRO_5011500571" evidence="4">
    <location>
        <begin position="26"/>
        <end position="1182"/>
    </location>
</feature>
<dbReference type="PANTHER" id="PTHR34819:SF3">
    <property type="entry name" value="CELL SURFACE PROTEIN"/>
    <property type="match status" value="1"/>
</dbReference>
<feature type="signal peptide" evidence="4">
    <location>
        <begin position="1"/>
        <end position="25"/>
    </location>
</feature>
<dbReference type="Gene3D" id="2.60.40.10">
    <property type="entry name" value="Immunoglobulins"/>
    <property type="match status" value="4"/>
</dbReference>